<evidence type="ECO:0000259" key="3">
    <source>
        <dbReference type="Pfam" id="PF02517"/>
    </source>
</evidence>
<feature type="domain" description="CAAX prenyl protease 2/Lysostaphin resistance protein A-like" evidence="3">
    <location>
        <begin position="146"/>
        <end position="240"/>
    </location>
</feature>
<feature type="transmembrane region" description="Helical" evidence="2">
    <location>
        <begin position="29"/>
        <end position="53"/>
    </location>
</feature>
<accession>A0ABR6MD65</accession>
<dbReference type="PANTHER" id="PTHR36435">
    <property type="entry name" value="SLR1288 PROTEIN"/>
    <property type="match status" value="1"/>
</dbReference>
<dbReference type="InterPro" id="IPR003675">
    <property type="entry name" value="Rce1/LyrA-like_dom"/>
</dbReference>
<evidence type="ECO:0000256" key="1">
    <source>
        <dbReference type="SAM" id="MobiDB-lite"/>
    </source>
</evidence>
<keyword evidence="2" id="KW-0472">Membrane</keyword>
<protein>
    <submittedName>
        <fullName evidence="4">Membrane protease YdiL (CAAX protease family)</fullName>
    </submittedName>
</protein>
<feature type="region of interest" description="Disordered" evidence="1">
    <location>
        <begin position="288"/>
        <end position="320"/>
    </location>
</feature>
<dbReference type="Pfam" id="PF02517">
    <property type="entry name" value="Rce1-like"/>
    <property type="match status" value="1"/>
</dbReference>
<dbReference type="RefSeq" id="WP_184684958.1">
    <property type="nucleotide sequence ID" value="NZ_JACHJC010000001.1"/>
</dbReference>
<reference evidence="4 5" key="1">
    <citation type="submission" date="2020-08" db="EMBL/GenBank/DDBJ databases">
        <title>Sequencing the genomes of 1000 actinobacteria strains.</title>
        <authorList>
            <person name="Klenk H.-P."/>
        </authorList>
    </citation>
    <scope>NUCLEOTIDE SEQUENCE [LARGE SCALE GENOMIC DNA]</scope>
    <source>
        <strain evidence="4 5">DSM 43036</strain>
    </source>
</reference>
<dbReference type="GO" id="GO:0006508">
    <property type="term" value="P:proteolysis"/>
    <property type="evidence" value="ECO:0007669"/>
    <property type="project" value="UniProtKB-KW"/>
</dbReference>
<evidence type="ECO:0000313" key="5">
    <source>
        <dbReference type="Proteomes" id="UP000618986"/>
    </source>
</evidence>
<evidence type="ECO:0000256" key="2">
    <source>
        <dbReference type="SAM" id="Phobius"/>
    </source>
</evidence>
<comment type="caution">
    <text evidence="4">The sequence shown here is derived from an EMBL/GenBank/DDBJ whole genome shotgun (WGS) entry which is preliminary data.</text>
</comment>
<keyword evidence="2" id="KW-0812">Transmembrane</keyword>
<dbReference type="InterPro" id="IPR052710">
    <property type="entry name" value="CAAX_protease"/>
</dbReference>
<keyword evidence="4" id="KW-0378">Hydrolase</keyword>
<keyword evidence="2" id="KW-1133">Transmembrane helix</keyword>
<dbReference type="PANTHER" id="PTHR36435:SF1">
    <property type="entry name" value="CAAX AMINO TERMINAL PROTEASE FAMILY PROTEIN"/>
    <property type="match status" value="1"/>
</dbReference>
<keyword evidence="5" id="KW-1185">Reference proteome</keyword>
<feature type="transmembrane region" description="Helical" evidence="2">
    <location>
        <begin position="108"/>
        <end position="132"/>
    </location>
</feature>
<name>A0ABR6MD65_MICEC</name>
<organism evidence="4 5">
    <name type="scientific">Micromonospora echinospora</name>
    <name type="common">Micromonospora purpurea</name>
    <dbReference type="NCBI Taxonomy" id="1877"/>
    <lineage>
        <taxon>Bacteria</taxon>
        <taxon>Bacillati</taxon>
        <taxon>Actinomycetota</taxon>
        <taxon>Actinomycetes</taxon>
        <taxon>Micromonosporales</taxon>
        <taxon>Micromonosporaceae</taxon>
        <taxon>Micromonospora</taxon>
    </lineage>
</organism>
<proteinExistence type="predicted"/>
<dbReference type="EMBL" id="JACHJC010000001">
    <property type="protein sequence ID" value="MBB5113324.1"/>
    <property type="molecule type" value="Genomic_DNA"/>
</dbReference>
<feature type="transmembrane region" description="Helical" evidence="2">
    <location>
        <begin position="261"/>
        <end position="284"/>
    </location>
</feature>
<dbReference type="GeneID" id="300293728"/>
<feature type="transmembrane region" description="Helical" evidence="2">
    <location>
        <begin position="205"/>
        <end position="223"/>
    </location>
</feature>
<evidence type="ECO:0000313" key="4">
    <source>
        <dbReference type="EMBL" id="MBB5113324.1"/>
    </source>
</evidence>
<dbReference type="Proteomes" id="UP000618986">
    <property type="component" value="Unassembled WGS sequence"/>
</dbReference>
<feature type="compositionally biased region" description="Low complexity" evidence="1">
    <location>
        <begin position="298"/>
        <end position="320"/>
    </location>
</feature>
<feature type="transmembrane region" description="Helical" evidence="2">
    <location>
        <begin position="181"/>
        <end position="199"/>
    </location>
</feature>
<keyword evidence="4" id="KW-0645">Protease</keyword>
<dbReference type="GO" id="GO:0008233">
    <property type="term" value="F:peptidase activity"/>
    <property type="evidence" value="ECO:0007669"/>
    <property type="project" value="UniProtKB-KW"/>
</dbReference>
<gene>
    <name evidence="4" type="ORF">FHU28_003163</name>
</gene>
<feature type="transmembrane region" description="Helical" evidence="2">
    <location>
        <begin position="65"/>
        <end position="87"/>
    </location>
</feature>
<sequence>MTQQAHTVPPDVEYHRVLAGERRRIGRGILAIVLLIVGMTLSGVALSLMAAFVDAAIDTDGRAEWTPLMHAAGMVSVALVIPWSMLIQRWLYGLRGPSLHSVISRFRFDIFGRALLLITPAWVAVMAFHYWVPLPQTEWSYTDVLWILLATLLLTPLQAAGEEYGFRGLIFRVAGGWTRGARAGLAVGVLVSSVAFAVVHLSTDIWLNLWYLIFGVGLTLITWRTGGIEIAVVLHATYNTLSFVFDAALRTDIGNVVTDRAAGAATIGVLVPSAVVVITALVVGMRTRRSGPTRTPHSAAARPASALSGAQLAGSQRWPS</sequence>